<proteinExistence type="predicted"/>
<name>A0A1T5BXT4_9BACT</name>
<reference evidence="2" key="1">
    <citation type="submission" date="2017-02" db="EMBL/GenBank/DDBJ databases">
        <authorList>
            <person name="Varghese N."/>
            <person name="Submissions S."/>
        </authorList>
    </citation>
    <scope>NUCLEOTIDE SEQUENCE [LARGE SCALE GENOMIC DNA]</scope>
    <source>
        <strain evidence="2">DSM 22270</strain>
    </source>
</reference>
<organism evidence="1 2">
    <name type="scientific">Dyadobacter psychrophilus</name>
    <dbReference type="NCBI Taxonomy" id="651661"/>
    <lineage>
        <taxon>Bacteria</taxon>
        <taxon>Pseudomonadati</taxon>
        <taxon>Bacteroidota</taxon>
        <taxon>Cytophagia</taxon>
        <taxon>Cytophagales</taxon>
        <taxon>Spirosomataceae</taxon>
        <taxon>Dyadobacter</taxon>
    </lineage>
</organism>
<accession>A0A1T5BXT4</accession>
<dbReference type="AlphaFoldDB" id="A0A1T5BXT4"/>
<dbReference type="Proteomes" id="UP000190897">
    <property type="component" value="Unassembled WGS sequence"/>
</dbReference>
<evidence type="ECO:0000313" key="1">
    <source>
        <dbReference type="EMBL" id="SKB51959.1"/>
    </source>
</evidence>
<dbReference type="EMBL" id="FUZA01000001">
    <property type="protein sequence ID" value="SKB51959.1"/>
    <property type="molecule type" value="Genomic_DNA"/>
</dbReference>
<gene>
    <name evidence="1" type="ORF">SAMN05660293_00694</name>
</gene>
<protein>
    <submittedName>
        <fullName evidence="1">Uncharacterized protein</fullName>
    </submittedName>
</protein>
<dbReference type="RefSeq" id="WP_082213250.1">
    <property type="nucleotide sequence ID" value="NZ_FUZA01000001.1"/>
</dbReference>
<keyword evidence="2" id="KW-1185">Reference proteome</keyword>
<evidence type="ECO:0000313" key="2">
    <source>
        <dbReference type="Proteomes" id="UP000190897"/>
    </source>
</evidence>
<sequence>MSAEWWMRGEGPMLKTSVLSKEEADSIIAENKAIKALCRAELMGKPKGAILCPDGERETRKHQFKYTMKSLRGKRNSKSISVCIPEVKVPSLSDLSGKEGTP</sequence>